<dbReference type="AlphaFoldDB" id="A0A511HPA7"/>
<reference evidence="14 17" key="2">
    <citation type="submission" date="2019-07" db="EMBL/GenBank/DDBJ databases">
        <title>Whole genome shotgun sequence of Myxococcus virescens NBRC 100334.</title>
        <authorList>
            <person name="Hosoyama A."/>
            <person name="Uohara A."/>
            <person name="Ohji S."/>
            <person name="Ichikawa N."/>
        </authorList>
    </citation>
    <scope>NUCLEOTIDE SEQUENCE [LARGE SCALE GENOMIC DNA]</scope>
    <source>
        <strain evidence="14 17">NBRC 100334</strain>
    </source>
</reference>
<evidence type="ECO:0000256" key="12">
    <source>
        <dbReference type="ARBA" id="ARBA00023157"/>
    </source>
</evidence>
<dbReference type="EMBL" id="BJVY01000073">
    <property type="protein sequence ID" value="GEL75420.1"/>
    <property type="molecule type" value="Genomic_DNA"/>
</dbReference>
<dbReference type="GO" id="GO:0046872">
    <property type="term" value="F:metal ion binding"/>
    <property type="evidence" value="ECO:0007669"/>
    <property type="project" value="UniProtKB-KW"/>
</dbReference>
<protein>
    <submittedName>
        <fullName evidence="15">23S rRNA (Adenine-C8)-methyltransferase</fullName>
    </submittedName>
    <submittedName>
        <fullName evidence="14">Ribosomal RNA large subunit methyltransferase Cfr</fullName>
    </submittedName>
</protein>
<keyword evidence="11" id="KW-0411">Iron-sulfur</keyword>
<comment type="subcellular location">
    <subcellularLocation>
        <location evidence="2">Cytoplasm</location>
    </subcellularLocation>
</comment>
<proteinExistence type="inferred from homology"/>
<dbReference type="InterPro" id="IPR007197">
    <property type="entry name" value="rSAM"/>
</dbReference>
<dbReference type="Proteomes" id="UP000321224">
    <property type="component" value="Unassembled WGS sequence"/>
</dbReference>
<evidence type="ECO:0000256" key="4">
    <source>
        <dbReference type="ARBA" id="ARBA00022485"/>
    </source>
</evidence>
<evidence type="ECO:0000256" key="5">
    <source>
        <dbReference type="ARBA" id="ARBA00022490"/>
    </source>
</evidence>
<keyword evidence="8" id="KW-0949">S-adenosyl-L-methionine</keyword>
<evidence type="ECO:0000256" key="6">
    <source>
        <dbReference type="ARBA" id="ARBA00022603"/>
    </source>
</evidence>
<keyword evidence="5" id="KW-0963">Cytoplasm</keyword>
<dbReference type="GO" id="GO:0008173">
    <property type="term" value="F:RNA methyltransferase activity"/>
    <property type="evidence" value="ECO:0007669"/>
    <property type="project" value="InterPro"/>
</dbReference>
<dbReference type="SFLD" id="SFLDG01062">
    <property type="entry name" value="methyltransferase_(Class_A)"/>
    <property type="match status" value="1"/>
</dbReference>
<comment type="cofactor">
    <cofactor evidence="1">
        <name>[4Fe-4S] cluster</name>
        <dbReference type="ChEBI" id="CHEBI:49883"/>
    </cofactor>
</comment>
<dbReference type="PANTHER" id="PTHR30544">
    <property type="entry name" value="23S RRNA METHYLTRANSFERASE"/>
    <property type="match status" value="1"/>
</dbReference>
<dbReference type="Gene3D" id="1.10.150.530">
    <property type="match status" value="1"/>
</dbReference>
<dbReference type="Proteomes" id="UP000198717">
    <property type="component" value="Unassembled WGS sequence"/>
</dbReference>
<evidence type="ECO:0000256" key="11">
    <source>
        <dbReference type="ARBA" id="ARBA00023014"/>
    </source>
</evidence>
<organism evidence="14 17">
    <name type="scientific">Myxococcus virescens</name>
    <dbReference type="NCBI Taxonomy" id="83456"/>
    <lineage>
        <taxon>Bacteria</taxon>
        <taxon>Pseudomonadati</taxon>
        <taxon>Myxococcota</taxon>
        <taxon>Myxococcia</taxon>
        <taxon>Myxococcales</taxon>
        <taxon>Cystobacterineae</taxon>
        <taxon>Myxococcaceae</taxon>
        <taxon>Myxococcus</taxon>
    </lineage>
</organism>
<feature type="domain" description="Radical SAM core" evidence="13">
    <location>
        <begin position="105"/>
        <end position="342"/>
    </location>
</feature>
<dbReference type="EMBL" id="FNAJ01000014">
    <property type="protein sequence ID" value="SDE88289.1"/>
    <property type="molecule type" value="Genomic_DNA"/>
</dbReference>
<sequence length="369" mass="40406">MHRSTVNELPHPPPGILAEVHSFLRGLGAPLYRYHQLVTAFQRGAQSFHEVRDLPSDLRQQLVARFGLTVLPLDVEAVRTGEQVEKVLFRTRTGARVETVLSRYRAGWSSVCVSTQAGCGLACSFCATGALGLERNLSVDEICAQVVHQRWSLEPGGAPKSVAFMGMGEALANPNVLTALSVLTAPGYGGLSPRRITVSTVGLAPALATLTEEHPQVTLTLSVHSPFPEQRAQLIPLERRYPLEENLAILDRHVLRARRKTYLAYLLIEGINDSEAHLVALARLVQRRSRPELFHVSVIRYNAAFGADPSFRAPASSKVDDFVARLHRLGVGATRRQQFGADIDAACGQLRAESLVRLGRRRPSGDPRG</sequence>
<comment type="similarity">
    <text evidence="3">Belongs to the radical SAM superfamily. RlmN family.</text>
</comment>
<accession>A0A511HPA7</accession>
<comment type="caution">
    <text evidence="14">The sequence shown here is derived from an EMBL/GenBank/DDBJ whole genome shotgun (WGS) entry which is preliminary data.</text>
</comment>
<evidence type="ECO:0000256" key="8">
    <source>
        <dbReference type="ARBA" id="ARBA00022691"/>
    </source>
</evidence>
<evidence type="ECO:0000259" key="13">
    <source>
        <dbReference type="PROSITE" id="PS51918"/>
    </source>
</evidence>
<dbReference type="GO" id="GO:0005737">
    <property type="term" value="C:cytoplasm"/>
    <property type="evidence" value="ECO:0007669"/>
    <property type="project" value="UniProtKB-SubCell"/>
</dbReference>
<dbReference type="CDD" id="cd01335">
    <property type="entry name" value="Radical_SAM"/>
    <property type="match status" value="1"/>
</dbReference>
<dbReference type="GO" id="GO:0030488">
    <property type="term" value="P:tRNA methylation"/>
    <property type="evidence" value="ECO:0007669"/>
    <property type="project" value="TreeGrafter"/>
</dbReference>
<dbReference type="InterPro" id="IPR058240">
    <property type="entry name" value="rSAM_sf"/>
</dbReference>
<dbReference type="PIRSF" id="PIRSF006004">
    <property type="entry name" value="CHP00048"/>
    <property type="match status" value="1"/>
</dbReference>
<dbReference type="GO" id="GO:0051539">
    <property type="term" value="F:4 iron, 4 sulfur cluster binding"/>
    <property type="evidence" value="ECO:0007669"/>
    <property type="project" value="UniProtKB-KW"/>
</dbReference>
<reference evidence="15 16" key="1">
    <citation type="submission" date="2016-10" db="EMBL/GenBank/DDBJ databases">
        <authorList>
            <person name="Varghese N."/>
            <person name="Submissions S."/>
        </authorList>
    </citation>
    <scope>NUCLEOTIDE SEQUENCE [LARGE SCALE GENOMIC DNA]</scope>
    <source>
        <strain evidence="15 16">DSM 2260</strain>
    </source>
</reference>
<evidence type="ECO:0000313" key="15">
    <source>
        <dbReference type="EMBL" id="SDE88289.1"/>
    </source>
</evidence>
<keyword evidence="12" id="KW-1015">Disulfide bond</keyword>
<dbReference type="PROSITE" id="PS51918">
    <property type="entry name" value="RADICAL_SAM"/>
    <property type="match status" value="1"/>
</dbReference>
<evidence type="ECO:0000256" key="10">
    <source>
        <dbReference type="ARBA" id="ARBA00023004"/>
    </source>
</evidence>
<dbReference type="InterPro" id="IPR013785">
    <property type="entry name" value="Aldolase_TIM"/>
</dbReference>
<dbReference type="SUPFAM" id="SSF102114">
    <property type="entry name" value="Radical SAM enzymes"/>
    <property type="match status" value="1"/>
</dbReference>
<keyword evidence="6 14" id="KW-0489">Methyltransferase</keyword>
<keyword evidence="10" id="KW-0408">Iron</keyword>
<dbReference type="SFLD" id="SFLDS00029">
    <property type="entry name" value="Radical_SAM"/>
    <property type="match status" value="1"/>
</dbReference>
<dbReference type="Pfam" id="PF04055">
    <property type="entry name" value="Radical_SAM"/>
    <property type="match status" value="1"/>
</dbReference>
<evidence type="ECO:0000313" key="14">
    <source>
        <dbReference type="EMBL" id="GEL75420.1"/>
    </source>
</evidence>
<name>A0A511HPA7_9BACT</name>
<keyword evidence="16" id="KW-1185">Reference proteome</keyword>
<evidence type="ECO:0000256" key="2">
    <source>
        <dbReference type="ARBA" id="ARBA00004496"/>
    </source>
</evidence>
<dbReference type="SFLD" id="SFLDF00275">
    <property type="entry name" value="adenosine_C2_methyltransferase"/>
    <property type="match status" value="1"/>
</dbReference>
<dbReference type="InterPro" id="IPR004383">
    <property type="entry name" value="rRNA_lsu_MTrfase_RlmN/Cfr"/>
</dbReference>
<evidence type="ECO:0000256" key="3">
    <source>
        <dbReference type="ARBA" id="ARBA00007544"/>
    </source>
</evidence>
<dbReference type="Gene3D" id="3.20.20.70">
    <property type="entry name" value="Aldolase class I"/>
    <property type="match status" value="1"/>
</dbReference>
<dbReference type="GO" id="GO:0070475">
    <property type="term" value="P:rRNA base methylation"/>
    <property type="evidence" value="ECO:0007669"/>
    <property type="project" value="TreeGrafter"/>
</dbReference>
<dbReference type="PANTHER" id="PTHR30544:SF5">
    <property type="entry name" value="RADICAL SAM CORE DOMAIN-CONTAINING PROTEIN"/>
    <property type="match status" value="1"/>
</dbReference>
<gene>
    <name evidence="14" type="primary">cfr</name>
    <name evidence="14" type="ORF">MVI01_72040</name>
    <name evidence="15" type="ORF">SAMN04488504_11419</name>
</gene>
<evidence type="ECO:0000313" key="17">
    <source>
        <dbReference type="Proteomes" id="UP000321224"/>
    </source>
</evidence>
<dbReference type="RefSeq" id="WP_090493302.1">
    <property type="nucleotide sequence ID" value="NZ_BJVY01000073.1"/>
</dbReference>
<keyword evidence="4" id="KW-0004">4Fe-4S</keyword>
<keyword evidence="9" id="KW-0479">Metal-binding</keyword>
<evidence type="ECO:0000256" key="9">
    <source>
        <dbReference type="ARBA" id="ARBA00022723"/>
    </source>
</evidence>
<evidence type="ECO:0000256" key="1">
    <source>
        <dbReference type="ARBA" id="ARBA00001966"/>
    </source>
</evidence>
<evidence type="ECO:0000256" key="7">
    <source>
        <dbReference type="ARBA" id="ARBA00022679"/>
    </source>
</evidence>
<keyword evidence="7 14" id="KW-0808">Transferase</keyword>
<dbReference type="InterPro" id="IPR040072">
    <property type="entry name" value="Methyltransferase_A"/>
</dbReference>
<evidence type="ECO:0000313" key="16">
    <source>
        <dbReference type="Proteomes" id="UP000198717"/>
    </source>
</evidence>